<keyword evidence="7" id="KW-0067">ATP-binding</keyword>
<evidence type="ECO:0000256" key="3">
    <source>
        <dbReference type="ARBA" id="ARBA00022527"/>
    </source>
</evidence>
<reference evidence="12" key="1">
    <citation type="submission" date="2021-02" db="EMBL/GenBank/DDBJ databases">
        <authorList>
            <person name="Nowell W R."/>
        </authorList>
    </citation>
    <scope>NUCLEOTIDE SEQUENCE</scope>
</reference>
<keyword evidence="10" id="KW-1133">Transmembrane helix</keyword>
<feature type="domain" description="Protein kinase" evidence="11">
    <location>
        <begin position="154"/>
        <end position="425"/>
    </location>
</feature>
<keyword evidence="10" id="KW-0472">Membrane</keyword>
<dbReference type="InterPro" id="IPR000719">
    <property type="entry name" value="Prot_kinase_dom"/>
</dbReference>
<dbReference type="GO" id="GO:0034045">
    <property type="term" value="C:phagophore assembly site membrane"/>
    <property type="evidence" value="ECO:0007669"/>
    <property type="project" value="TreeGrafter"/>
</dbReference>
<dbReference type="InterPro" id="IPR045269">
    <property type="entry name" value="Atg1-like"/>
</dbReference>
<name>A0A8S2NUP3_9BILA</name>
<comment type="catalytic activity">
    <reaction evidence="9">
        <text>L-seryl-[protein] + ATP = O-phospho-L-seryl-[protein] + ADP + H(+)</text>
        <dbReference type="Rhea" id="RHEA:17989"/>
        <dbReference type="Rhea" id="RHEA-COMP:9863"/>
        <dbReference type="Rhea" id="RHEA-COMP:11604"/>
        <dbReference type="ChEBI" id="CHEBI:15378"/>
        <dbReference type="ChEBI" id="CHEBI:29999"/>
        <dbReference type="ChEBI" id="CHEBI:30616"/>
        <dbReference type="ChEBI" id="CHEBI:83421"/>
        <dbReference type="ChEBI" id="CHEBI:456216"/>
        <dbReference type="EC" id="2.7.11.1"/>
    </reaction>
</comment>
<dbReference type="SUPFAM" id="SSF56112">
    <property type="entry name" value="Protein kinase-like (PK-like)"/>
    <property type="match status" value="1"/>
</dbReference>
<dbReference type="PANTHER" id="PTHR24348:SF65">
    <property type="entry name" value="SERINE_THREONINE-PROTEIN KINASE ULK3"/>
    <property type="match status" value="1"/>
</dbReference>
<dbReference type="SMART" id="SM00220">
    <property type="entry name" value="S_TKc"/>
    <property type="match status" value="1"/>
</dbReference>
<dbReference type="GO" id="GO:0010506">
    <property type="term" value="P:regulation of autophagy"/>
    <property type="evidence" value="ECO:0007669"/>
    <property type="project" value="InterPro"/>
</dbReference>
<dbReference type="GO" id="GO:0000045">
    <property type="term" value="P:autophagosome assembly"/>
    <property type="evidence" value="ECO:0007669"/>
    <property type="project" value="TreeGrafter"/>
</dbReference>
<evidence type="ECO:0000256" key="4">
    <source>
        <dbReference type="ARBA" id="ARBA00022679"/>
    </source>
</evidence>
<dbReference type="EC" id="2.7.11.1" evidence="1"/>
<accession>A0A8S2NUP3</accession>
<dbReference type="InterPro" id="IPR008271">
    <property type="entry name" value="Ser/Thr_kinase_AS"/>
</dbReference>
<evidence type="ECO:0000256" key="6">
    <source>
        <dbReference type="ARBA" id="ARBA00022777"/>
    </source>
</evidence>
<feature type="transmembrane region" description="Helical" evidence="10">
    <location>
        <begin position="100"/>
        <end position="122"/>
    </location>
</feature>
<keyword evidence="6" id="KW-0418">Kinase</keyword>
<evidence type="ECO:0000256" key="9">
    <source>
        <dbReference type="ARBA" id="ARBA00048679"/>
    </source>
</evidence>
<dbReference type="Gene3D" id="1.10.510.10">
    <property type="entry name" value="Transferase(Phosphotransferase) domain 1"/>
    <property type="match status" value="1"/>
</dbReference>
<proteinExistence type="predicted"/>
<comment type="caution">
    <text evidence="12">The sequence shown here is derived from an EMBL/GenBank/DDBJ whole genome shotgun (WGS) entry which is preliminary data.</text>
</comment>
<dbReference type="EMBL" id="CAJOBH010005271">
    <property type="protein sequence ID" value="CAF4018866.1"/>
    <property type="molecule type" value="Genomic_DNA"/>
</dbReference>
<evidence type="ECO:0000256" key="7">
    <source>
        <dbReference type="ARBA" id="ARBA00022840"/>
    </source>
</evidence>
<dbReference type="GO" id="GO:0005776">
    <property type="term" value="C:autophagosome"/>
    <property type="evidence" value="ECO:0007669"/>
    <property type="project" value="TreeGrafter"/>
</dbReference>
<evidence type="ECO:0000259" key="11">
    <source>
        <dbReference type="PROSITE" id="PS50011"/>
    </source>
</evidence>
<dbReference type="PROSITE" id="PS50011">
    <property type="entry name" value="PROTEIN_KINASE_DOM"/>
    <property type="match status" value="1"/>
</dbReference>
<organism evidence="12 13">
    <name type="scientific">Rotaria magnacalcarata</name>
    <dbReference type="NCBI Taxonomy" id="392030"/>
    <lineage>
        <taxon>Eukaryota</taxon>
        <taxon>Metazoa</taxon>
        <taxon>Spiralia</taxon>
        <taxon>Gnathifera</taxon>
        <taxon>Rotifera</taxon>
        <taxon>Eurotatoria</taxon>
        <taxon>Bdelloidea</taxon>
        <taxon>Philodinida</taxon>
        <taxon>Philodinidae</taxon>
        <taxon>Rotaria</taxon>
    </lineage>
</organism>
<evidence type="ECO:0000256" key="8">
    <source>
        <dbReference type="ARBA" id="ARBA00047899"/>
    </source>
</evidence>
<comment type="catalytic activity">
    <reaction evidence="8">
        <text>L-threonyl-[protein] + ATP = O-phospho-L-threonyl-[protein] + ADP + H(+)</text>
        <dbReference type="Rhea" id="RHEA:46608"/>
        <dbReference type="Rhea" id="RHEA-COMP:11060"/>
        <dbReference type="Rhea" id="RHEA-COMP:11605"/>
        <dbReference type="ChEBI" id="CHEBI:15378"/>
        <dbReference type="ChEBI" id="CHEBI:30013"/>
        <dbReference type="ChEBI" id="CHEBI:30616"/>
        <dbReference type="ChEBI" id="CHEBI:61977"/>
        <dbReference type="ChEBI" id="CHEBI:456216"/>
        <dbReference type="EC" id="2.7.11.1"/>
    </reaction>
</comment>
<gene>
    <name evidence="12" type="ORF">BYL167_LOCUS14661</name>
</gene>
<evidence type="ECO:0000256" key="5">
    <source>
        <dbReference type="ARBA" id="ARBA00022741"/>
    </source>
</evidence>
<keyword evidence="5" id="KW-0547">Nucleotide-binding</keyword>
<dbReference type="Pfam" id="PF00069">
    <property type="entry name" value="Pkinase"/>
    <property type="match status" value="1"/>
</dbReference>
<dbReference type="GO" id="GO:0034727">
    <property type="term" value="P:piecemeal microautophagy of the nucleus"/>
    <property type="evidence" value="ECO:0007669"/>
    <property type="project" value="TreeGrafter"/>
</dbReference>
<keyword evidence="2" id="KW-0963">Cytoplasm</keyword>
<dbReference type="FunFam" id="1.10.510.10:FF:000571">
    <property type="entry name" value="Maternal embryonic leucine zipper kinase"/>
    <property type="match status" value="1"/>
</dbReference>
<dbReference type="AlphaFoldDB" id="A0A8S2NUP3"/>
<dbReference type="GO" id="GO:0061709">
    <property type="term" value="P:reticulophagy"/>
    <property type="evidence" value="ECO:0007669"/>
    <property type="project" value="TreeGrafter"/>
</dbReference>
<keyword evidence="3" id="KW-0723">Serine/threonine-protein kinase</keyword>
<dbReference type="Proteomes" id="UP000681967">
    <property type="component" value="Unassembled WGS sequence"/>
</dbReference>
<feature type="transmembrane region" description="Helical" evidence="10">
    <location>
        <begin position="70"/>
        <end position="93"/>
    </location>
</feature>
<feature type="transmembrane region" description="Helical" evidence="10">
    <location>
        <begin position="36"/>
        <end position="64"/>
    </location>
</feature>
<dbReference type="InterPro" id="IPR011009">
    <property type="entry name" value="Kinase-like_dom_sf"/>
</dbReference>
<feature type="transmembrane region" description="Helical" evidence="10">
    <location>
        <begin position="6"/>
        <end position="24"/>
    </location>
</feature>
<dbReference type="GO" id="GO:0005524">
    <property type="term" value="F:ATP binding"/>
    <property type="evidence" value="ECO:0007669"/>
    <property type="project" value="UniProtKB-KW"/>
</dbReference>
<evidence type="ECO:0000313" key="13">
    <source>
        <dbReference type="Proteomes" id="UP000681967"/>
    </source>
</evidence>
<dbReference type="GO" id="GO:0042594">
    <property type="term" value="P:response to starvation"/>
    <property type="evidence" value="ECO:0007669"/>
    <property type="project" value="TreeGrafter"/>
</dbReference>
<evidence type="ECO:0000313" key="12">
    <source>
        <dbReference type="EMBL" id="CAF4018866.1"/>
    </source>
</evidence>
<evidence type="ECO:0000256" key="1">
    <source>
        <dbReference type="ARBA" id="ARBA00012513"/>
    </source>
</evidence>
<keyword evidence="10" id="KW-0812">Transmembrane</keyword>
<dbReference type="GO" id="GO:0004674">
    <property type="term" value="F:protein serine/threonine kinase activity"/>
    <property type="evidence" value="ECO:0007669"/>
    <property type="project" value="UniProtKB-KW"/>
</dbReference>
<evidence type="ECO:0000256" key="2">
    <source>
        <dbReference type="ARBA" id="ARBA00022490"/>
    </source>
</evidence>
<dbReference type="GO" id="GO:0000422">
    <property type="term" value="P:autophagy of mitochondrion"/>
    <property type="evidence" value="ECO:0007669"/>
    <property type="project" value="TreeGrafter"/>
</dbReference>
<dbReference type="PROSITE" id="PS00108">
    <property type="entry name" value="PROTEIN_KINASE_ST"/>
    <property type="match status" value="1"/>
</dbReference>
<keyword evidence="4" id="KW-0808">Transferase</keyword>
<protein>
    <recommendedName>
        <fullName evidence="1">non-specific serine/threonine protein kinase</fullName>
        <ecNumber evidence="1">2.7.11.1</ecNumber>
    </recommendedName>
</protein>
<dbReference type="PANTHER" id="PTHR24348">
    <property type="entry name" value="SERINE/THREONINE-PROTEIN KINASE UNC-51-RELATED"/>
    <property type="match status" value="1"/>
</dbReference>
<dbReference type="GO" id="GO:0005829">
    <property type="term" value="C:cytosol"/>
    <property type="evidence" value="ECO:0007669"/>
    <property type="project" value="TreeGrafter"/>
</dbReference>
<sequence length="431" mass="48012">MVLCTVAIVTNTMIMVLCTMTMVIRNMAMVICTMSVVLCTIAMALSTMAIVICTMTVVLCTMSIVVCTMTMVLCTLAMVMCTMTVLLCTMAVFVCTMTVVLCTMTVVLCAMAVVICTMSVVLCTMNVRYCLFHVNIYSLTNRCETPAAPSLPDYAFGEKLGAGSYGIVYKARLVSSIQSRPSSAAYSPPSTASPTFYAMKCINHKALTKTTEDLLINQIKLLKQIKHENIVEMHDFRWDENYIYIVMEYCAGGDMSTFIRSRQQLTEARARPFVQQIAKVLKLLNEKGISHMDLKPENIILTSSDRPILKVADFGVAKHIEKQGSQSIRGTLTHMAPEILSSSPYNNRVDLWSVGALLFECLFGRPPFSFKTVNELIDQIKSNIPIEISNDARISPECRLLLENLLQRDPNKRISFPDLFLHPFISNDLSP</sequence>
<evidence type="ECO:0000256" key="10">
    <source>
        <dbReference type="SAM" id="Phobius"/>
    </source>
</evidence>